<dbReference type="AlphaFoldDB" id="A0AAX0BBA6"/>
<evidence type="ECO:0008006" key="3">
    <source>
        <dbReference type="Google" id="ProtNLM"/>
    </source>
</evidence>
<gene>
    <name evidence="1" type="ORF">B0H41_006077</name>
</gene>
<comment type="caution">
    <text evidence="1">The sequence shown here is derived from an EMBL/GenBank/DDBJ whole genome shotgun (WGS) entry which is preliminary data.</text>
</comment>
<name>A0AAX0BBA6_CLOBE</name>
<accession>A0AAX0BBA6</accession>
<sequence>MSLKLMDQYISICKEFNKQPSFKGMMFFKKAFK</sequence>
<dbReference type="EMBL" id="JABSWW010000002">
    <property type="protein sequence ID" value="NRT92256.1"/>
    <property type="molecule type" value="Genomic_DNA"/>
</dbReference>
<evidence type="ECO:0000313" key="1">
    <source>
        <dbReference type="EMBL" id="NRT92256.1"/>
    </source>
</evidence>
<evidence type="ECO:0000313" key="2">
    <source>
        <dbReference type="Proteomes" id="UP001193748"/>
    </source>
</evidence>
<dbReference type="Proteomes" id="UP001193748">
    <property type="component" value="Unassembled WGS sequence"/>
</dbReference>
<proteinExistence type="predicted"/>
<reference evidence="1" key="2">
    <citation type="journal article" date="2022" name="Nat. Biotechnol.">
        <title>Carbon-negative production of acetone and isopropanol by gas fermentation at industrial pilot scale.</title>
        <authorList>
            <person name="Liew F.E."/>
            <person name="Nogle R."/>
            <person name="Abdalla T."/>
            <person name="Rasor B.J."/>
            <person name="Canter C."/>
            <person name="Jensen R.O."/>
            <person name="Wang L."/>
            <person name="Strutz J."/>
            <person name="Chirania P."/>
            <person name="De Tissera S."/>
            <person name="Mueller A.P."/>
            <person name="Ruan Z."/>
            <person name="Gao A."/>
            <person name="Tran L."/>
            <person name="Engle N.L."/>
            <person name="Bromley J.C."/>
            <person name="Daniell J."/>
            <person name="Conrado R."/>
            <person name="Tschaplinski T.J."/>
            <person name="Giannone R.J."/>
            <person name="Hettich R.L."/>
            <person name="Karim A.S."/>
            <person name="Simpson S.D."/>
            <person name="Brown S.D."/>
            <person name="Leang C."/>
            <person name="Jewett M.C."/>
            <person name="Kopke M."/>
        </authorList>
    </citation>
    <scope>NUCLEOTIDE SEQUENCE</scope>
    <source>
        <strain evidence="1">DJ080</strain>
    </source>
</reference>
<protein>
    <recommendedName>
        <fullName evidence="3">Cyclic lactone autoinducer peptide</fullName>
    </recommendedName>
</protein>
<reference evidence="1" key="1">
    <citation type="submission" date="2020-05" db="EMBL/GenBank/DDBJ databases">
        <authorList>
            <person name="Brown S."/>
            <person name="Huntemann M."/>
            <person name="Clum A."/>
            <person name="Spunde A."/>
            <person name="Palaniappan K."/>
            <person name="Ritter S."/>
            <person name="Mikhailova N."/>
            <person name="Chen I.-M."/>
            <person name="Stamatis D."/>
            <person name="Reddy T."/>
            <person name="O'Malley R."/>
            <person name="Daum C."/>
            <person name="Shapiro N."/>
            <person name="Ivanova N."/>
            <person name="Kyrpides N."/>
            <person name="Woyke T."/>
        </authorList>
    </citation>
    <scope>NUCLEOTIDE SEQUENCE</scope>
    <source>
        <strain evidence="1">DJ080</strain>
    </source>
</reference>
<organism evidence="1 2">
    <name type="scientific">Clostridium beijerinckii</name>
    <name type="common">Clostridium MP</name>
    <dbReference type="NCBI Taxonomy" id="1520"/>
    <lineage>
        <taxon>Bacteria</taxon>
        <taxon>Bacillati</taxon>
        <taxon>Bacillota</taxon>
        <taxon>Clostridia</taxon>
        <taxon>Eubacteriales</taxon>
        <taxon>Clostridiaceae</taxon>
        <taxon>Clostridium</taxon>
    </lineage>
</organism>